<organism evidence="2 3">
    <name type="scientific">Ohtaekwangia kribbensis</name>
    <dbReference type="NCBI Taxonomy" id="688913"/>
    <lineage>
        <taxon>Bacteria</taxon>
        <taxon>Pseudomonadati</taxon>
        <taxon>Bacteroidota</taxon>
        <taxon>Cytophagia</taxon>
        <taxon>Cytophagales</taxon>
        <taxon>Fulvivirgaceae</taxon>
        <taxon>Ohtaekwangia</taxon>
    </lineage>
</organism>
<proteinExistence type="predicted"/>
<feature type="domain" description="Integrase catalytic" evidence="1">
    <location>
        <begin position="90"/>
        <end position="262"/>
    </location>
</feature>
<dbReference type="Gene3D" id="3.30.420.10">
    <property type="entry name" value="Ribonuclease H-like superfamily/Ribonuclease H"/>
    <property type="match status" value="1"/>
</dbReference>
<evidence type="ECO:0000313" key="2">
    <source>
        <dbReference type="EMBL" id="MFD1002643.1"/>
    </source>
</evidence>
<keyword evidence="3" id="KW-1185">Reference proteome</keyword>
<accession>A0ABW3KBA4</accession>
<dbReference type="NCBIfam" id="NF033516">
    <property type="entry name" value="transpos_IS3"/>
    <property type="match status" value="1"/>
</dbReference>
<reference evidence="3" key="1">
    <citation type="journal article" date="2019" name="Int. J. Syst. Evol. Microbiol.">
        <title>The Global Catalogue of Microorganisms (GCM) 10K type strain sequencing project: providing services to taxonomists for standard genome sequencing and annotation.</title>
        <authorList>
            <consortium name="The Broad Institute Genomics Platform"/>
            <consortium name="The Broad Institute Genome Sequencing Center for Infectious Disease"/>
            <person name="Wu L."/>
            <person name="Ma J."/>
        </authorList>
    </citation>
    <scope>NUCLEOTIDE SEQUENCE [LARGE SCALE GENOMIC DNA]</scope>
    <source>
        <strain evidence="3">CCUG 58938</strain>
    </source>
</reference>
<dbReference type="EMBL" id="JBHTKA010000012">
    <property type="protein sequence ID" value="MFD1002643.1"/>
    <property type="molecule type" value="Genomic_DNA"/>
</dbReference>
<dbReference type="SUPFAM" id="SSF53098">
    <property type="entry name" value="Ribonuclease H-like"/>
    <property type="match status" value="1"/>
</dbReference>
<dbReference type="InterPro" id="IPR048020">
    <property type="entry name" value="Transpos_IS3"/>
</dbReference>
<dbReference type="RefSeq" id="WP_377584092.1">
    <property type="nucleotide sequence ID" value="NZ_JBHTKA010000012.1"/>
</dbReference>
<dbReference type="InterPro" id="IPR001584">
    <property type="entry name" value="Integrase_cat-core"/>
</dbReference>
<dbReference type="PANTHER" id="PTHR46889">
    <property type="entry name" value="TRANSPOSASE INSF FOR INSERTION SEQUENCE IS3B-RELATED"/>
    <property type="match status" value="1"/>
</dbReference>
<dbReference type="PANTHER" id="PTHR46889:SF5">
    <property type="entry name" value="INTEGRASE PROTEIN"/>
    <property type="match status" value="1"/>
</dbReference>
<dbReference type="InterPro" id="IPR050900">
    <property type="entry name" value="Transposase_IS3/IS150/IS904"/>
</dbReference>
<gene>
    <name evidence="2" type="ORF">ACFQ21_25180</name>
</gene>
<dbReference type="PROSITE" id="PS50994">
    <property type="entry name" value="INTEGRASE"/>
    <property type="match status" value="1"/>
</dbReference>
<evidence type="ECO:0000313" key="3">
    <source>
        <dbReference type="Proteomes" id="UP001597112"/>
    </source>
</evidence>
<evidence type="ECO:0000259" key="1">
    <source>
        <dbReference type="PROSITE" id="PS50994"/>
    </source>
</evidence>
<protein>
    <submittedName>
        <fullName evidence="2">IS3 family transposase</fullName>
    </submittedName>
</protein>
<dbReference type="Proteomes" id="UP001597112">
    <property type="component" value="Unassembled WGS sequence"/>
</dbReference>
<dbReference type="InterPro" id="IPR036397">
    <property type="entry name" value="RNaseH_sf"/>
</dbReference>
<name>A0ABW3KBA4_9BACT</name>
<sequence length="305" mass="35420">MNSVYCISGVSKQAVHKHNRAYIDYSDRLQELITQVDEIRSIHPGCGLEKLYDSLCPPWLGRDKFISVFMELGYRVRKTRNYRRTTIPTILYYPNLIEGLLVWDKNRVWQTDITYYQVGDRFYYLTFIIDIYTKVIRGYQVSDHMRADANLAALRMALTEAQGITGIIHHSDRGSQFVDSDYRAILTKHGFQLSMGLIAQENAYAERVNGIIKNEYLVYKSINTFRQLKKEVASAIDHYNNKRIHRSLPNKQTPREFENELLSLSTQNRPKVIVYAEGFSKISTTSSRTDFTPETEPQVHVCPMV</sequence>
<dbReference type="Pfam" id="PF00665">
    <property type="entry name" value="rve"/>
    <property type="match status" value="1"/>
</dbReference>
<dbReference type="InterPro" id="IPR012337">
    <property type="entry name" value="RNaseH-like_sf"/>
</dbReference>
<dbReference type="Pfam" id="PF13683">
    <property type="entry name" value="rve_3"/>
    <property type="match status" value="1"/>
</dbReference>
<comment type="caution">
    <text evidence="2">The sequence shown here is derived from an EMBL/GenBank/DDBJ whole genome shotgun (WGS) entry which is preliminary data.</text>
</comment>